<accession>A0A8J4BLQ2</accession>
<proteinExistence type="predicted"/>
<organism evidence="2 3">
    <name type="scientific">Volvox africanus</name>
    <dbReference type="NCBI Taxonomy" id="51714"/>
    <lineage>
        <taxon>Eukaryota</taxon>
        <taxon>Viridiplantae</taxon>
        <taxon>Chlorophyta</taxon>
        <taxon>core chlorophytes</taxon>
        <taxon>Chlorophyceae</taxon>
        <taxon>CS clade</taxon>
        <taxon>Chlamydomonadales</taxon>
        <taxon>Volvocaceae</taxon>
        <taxon>Volvox</taxon>
    </lineage>
</organism>
<evidence type="ECO:0000313" key="3">
    <source>
        <dbReference type="Proteomes" id="UP000747399"/>
    </source>
</evidence>
<evidence type="ECO:0000313" key="2">
    <source>
        <dbReference type="EMBL" id="GIL64018.1"/>
    </source>
</evidence>
<comment type="caution">
    <text evidence="2">The sequence shown here is derived from an EMBL/GenBank/DDBJ whole genome shotgun (WGS) entry which is preliminary data.</text>
</comment>
<dbReference type="AlphaFoldDB" id="A0A8J4BLQ2"/>
<protein>
    <submittedName>
        <fullName evidence="2">Uncharacterized protein</fullName>
    </submittedName>
</protein>
<reference evidence="2" key="1">
    <citation type="journal article" date="2021" name="Proc. Natl. Acad. Sci. U.S.A.">
        <title>Three genomes in the algal genus Volvox reveal the fate of a haploid sex-determining region after a transition to homothallism.</title>
        <authorList>
            <person name="Yamamoto K."/>
            <person name="Hamaji T."/>
            <person name="Kawai-Toyooka H."/>
            <person name="Matsuzaki R."/>
            <person name="Takahashi F."/>
            <person name="Nishimura Y."/>
            <person name="Kawachi M."/>
            <person name="Noguchi H."/>
            <person name="Minakuchi Y."/>
            <person name="Umen J.G."/>
            <person name="Toyoda A."/>
            <person name="Nozaki H."/>
        </authorList>
    </citation>
    <scope>NUCLEOTIDE SEQUENCE</scope>
    <source>
        <strain evidence="2">NIES-3780</strain>
    </source>
</reference>
<evidence type="ECO:0000256" key="1">
    <source>
        <dbReference type="SAM" id="MobiDB-lite"/>
    </source>
</evidence>
<sequence length="422" mass="42538">MDSDAARRAAAAEARRQKILARGTERLNRITVGTPLPIDSLNENVKTDLSAPVAVDSASAAADPAPTPCGNHQVTSTAADTDVIQGGCVPEASVAADSLASSDPMLQQILRGSVFQNVQNEEEMQRAYQNAEQALHMLLNQLAGPAGLPYLTQRQASDTDVGAGSSAVSLSCHAEGATSGGRNSTEVGQTPSDPSKPGATGRVKPTANYTGAGAGVSSSCSRSSGFLLALAATVVAFLGQVLGPQLAVAMETTRRLRCAAALALAVVLYSHVVEVGHLGLPPLQALLILQAALIAAARVRLLQEPSVAAVATLAGGGVRSTSGLISRSTSGANLSAGAGGGGGGGTNVAGAAAAAPTLELLPTAPRRFDWATLVPGLRPLLDNLSSAHALVSGLLGDMAVFVVSYLVLDAWGRIGGHQSGRS</sequence>
<dbReference type="Proteomes" id="UP000747399">
    <property type="component" value="Unassembled WGS sequence"/>
</dbReference>
<dbReference type="EMBL" id="BNCO01000062">
    <property type="protein sequence ID" value="GIL64018.1"/>
    <property type="molecule type" value="Genomic_DNA"/>
</dbReference>
<feature type="region of interest" description="Disordered" evidence="1">
    <location>
        <begin position="173"/>
        <end position="206"/>
    </location>
</feature>
<feature type="compositionally biased region" description="Polar residues" evidence="1">
    <location>
        <begin position="180"/>
        <end position="193"/>
    </location>
</feature>
<name>A0A8J4BLQ2_9CHLO</name>
<keyword evidence="3" id="KW-1185">Reference proteome</keyword>
<gene>
    <name evidence="2" type="ORF">Vafri_18007</name>
</gene>